<dbReference type="Pfam" id="PF06108">
    <property type="entry name" value="DUF952"/>
    <property type="match status" value="1"/>
</dbReference>
<dbReference type="EMBL" id="JANRHA010000015">
    <property type="protein sequence ID" value="MDG3016579.1"/>
    <property type="molecule type" value="Genomic_DNA"/>
</dbReference>
<dbReference type="PANTHER" id="PTHR34129">
    <property type="entry name" value="BLR1139 PROTEIN"/>
    <property type="match status" value="1"/>
</dbReference>
<dbReference type="InterPro" id="IPR009297">
    <property type="entry name" value="DUF952"/>
</dbReference>
<dbReference type="Proteomes" id="UP001152755">
    <property type="component" value="Unassembled WGS sequence"/>
</dbReference>
<evidence type="ECO:0000313" key="2">
    <source>
        <dbReference type="Proteomes" id="UP001152755"/>
    </source>
</evidence>
<reference evidence="1" key="1">
    <citation type="submission" date="2022-08" db="EMBL/GenBank/DDBJ databases">
        <title>Genome analysis of Corynebacteriales strain.</title>
        <authorList>
            <person name="Lee S.D."/>
        </authorList>
    </citation>
    <scope>NUCLEOTIDE SEQUENCE</scope>
    <source>
        <strain evidence="1">D3-21</strain>
    </source>
</reference>
<dbReference type="SUPFAM" id="SSF56399">
    <property type="entry name" value="ADP-ribosylation"/>
    <property type="match status" value="1"/>
</dbReference>
<comment type="caution">
    <text evidence="1">The sequence shown here is derived from an EMBL/GenBank/DDBJ whole genome shotgun (WGS) entry which is preliminary data.</text>
</comment>
<proteinExistence type="predicted"/>
<dbReference type="Gene3D" id="3.20.170.20">
    <property type="entry name" value="Protein of unknown function DUF952"/>
    <property type="match status" value="1"/>
</dbReference>
<evidence type="ECO:0000313" key="1">
    <source>
        <dbReference type="EMBL" id="MDG3016579.1"/>
    </source>
</evidence>
<keyword evidence="2" id="KW-1185">Reference proteome</keyword>
<gene>
    <name evidence="1" type="ORF">NVS88_18645</name>
</gene>
<accession>A0A9X4RFD0</accession>
<organism evidence="1 2">
    <name type="scientific">Speluncibacter jeojiensis</name>
    <dbReference type="NCBI Taxonomy" id="2710754"/>
    <lineage>
        <taxon>Bacteria</taxon>
        <taxon>Bacillati</taxon>
        <taxon>Actinomycetota</taxon>
        <taxon>Actinomycetes</taxon>
        <taxon>Mycobacteriales</taxon>
        <taxon>Speluncibacteraceae</taxon>
        <taxon>Speluncibacter</taxon>
    </lineage>
</organism>
<name>A0A9X4RFD0_9ACTN</name>
<dbReference type="AlphaFoldDB" id="A0A9X4RFD0"/>
<dbReference type="RefSeq" id="WP_332520624.1">
    <property type="nucleotide sequence ID" value="NZ_JANRHA010000015.1"/>
</dbReference>
<sequence length="109" mass="12119">MCTTDDWPTASGREHYRPDSFAADGFVHLSTPGQVELPANRLFHGRDDVLLLVLDPDLLDAPLRWEPGVPTDPAAMRFPHLYGPIPVCAVRRAVPYRRGADGRFGTPRL</sequence>
<protein>
    <submittedName>
        <fullName evidence="1">DUF952 domain-containing protein</fullName>
    </submittedName>
</protein>
<dbReference type="PANTHER" id="PTHR34129:SF1">
    <property type="entry name" value="DUF952 DOMAIN-CONTAINING PROTEIN"/>
    <property type="match status" value="1"/>
</dbReference>